<protein>
    <recommendedName>
        <fullName evidence="15">ATP synthase subunit b</fullName>
    </recommendedName>
    <alternativeName>
        <fullName evidence="15">ATP synthase F(0) sector subunit b</fullName>
    </alternativeName>
    <alternativeName>
        <fullName evidence="15">ATPase subunit I</fullName>
    </alternativeName>
    <alternativeName>
        <fullName evidence="15">F-type ATPase subunit b</fullName>
        <shortName evidence="15">F-ATPase subunit b</shortName>
    </alternativeName>
</protein>
<evidence type="ECO:0000256" key="4">
    <source>
        <dbReference type="ARBA" id="ARBA00022547"/>
    </source>
</evidence>
<dbReference type="PANTHER" id="PTHR33445:SF1">
    <property type="entry name" value="ATP SYNTHASE SUBUNIT B"/>
    <property type="match status" value="1"/>
</dbReference>
<keyword evidence="4 15" id="KW-0138">CF(0)</keyword>
<comment type="function">
    <text evidence="11 15">F(1)F(0) ATP synthase produces ATP from ADP in the presence of a proton or sodium gradient. F-type ATPases consist of two structural domains, F(1) containing the extramembraneous catalytic core and F(0) containing the membrane proton channel, linked together by a central stalk and a peripheral stalk. During catalysis, ATP synthesis in the catalytic domain of F(1) is coupled via a rotary mechanism of the central stalk subunits to proton translocation.</text>
</comment>
<keyword evidence="9 15" id="KW-0472">Membrane</keyword>
<evidence type="ECO:0000256" key="3">
    <source>
        <dbReference type="ARBA" id="ARBA00022475"/>
    </source>
</evidence>
<dbReference type="GO" id="GO:0012505">
    <property type="term" value="C:endomembrane system"/>
    <property type="evidence" value="ECO:0007669"/>
    <property type="project" value="UniProtKB-SubCell"/>
</dbReference>
<keyword evidence="5 15" id="KW-0812">Transmembrane</keyword>
<keyword evidence="2 15" id="KW-0813">Transport</keyword>
<accession>A0A1F6VKH6</accession>
<sequence length="157" mass="17639">MNINFTLVAQAATFAIFIWFTVRFVWPPLMRVVEERQQRIADGLAAGERGRQELDVARKKALDEVRHARESNAEMRTAAEKQAAQLVDDARQESGRIIAQARLAAEAEAGVAAQRAKEELRERVAELAVAGAERILRREINAKVHAELLSTLKQELR</sequence>
<dbReference type="HAMAP" id="MF_01398">
    <property type="entry name" value="ATP_synth_b_bprime"/>
    <property type="match status" value="1"/>
</dbReference>
<keyword evidence="8 15" id="KW-0406">Ion transport</keyword>
<evidence type="ECO:0000256" key="7">
    <source>
        <dbReference type="ARBA" id="ARBA00022989"/>
    </source>
</evidence>
<evidence type="ECO:0000256" key="12">
    <source>
        <dbReference type="ARBA" id="ARBA00025614"/>
    </source>
</evidence>
<dbReference type="InterPro" id="IPR050059">
    <property type="entry name" value="ATP_synthase_B_chain"/>
</dbReference>
<evidence type="ECO:0000256" key="1">
    <source>
        <dbReference type="ARBA" id="ARBA00005513"/>
    </source>
</evidence>
<evidence type="ECO:0000256" key="8">
    <source>
        <dbReference type="ARBA" id="ARBA00023065"/>
    </source>
</evidence>
<evidence type="ECO:0000256" key="10">
    <source>
        <dbReference type="ARBA" id="ARBA00023310"/>
    </source>
</evidence>
<evidence type="ECO:0000256" key="5">
    <source>
        <dbReference type="ARBA" id="ARBA00022692"/>
    </source>
</evidence>
<dbReference type="InterPro" id="IPR002146">
    <property type="entry name" value="ATP_synth_b/b'su_bac/chlpt"/>
</dbReference>
<dbReference type="EMBL" id="MFSP01000006">
    <property type="protein sequence ID" value="OGI70134.1"/>
    <property type="molecule type" value="Genomic_DNA"/>
</dbReference>
<evidence type="ECO:0000256" key="14">
    <source>
        <dbReference type="ARBA" id="ARBA00037847"/>
    </source>
</evidence>
<evidence type="ECO:0000313" key="18">
    <source>
        <dbReference type="Proteomes" id="UP000179076"/>
    </source>
</evidence>
<evidence type="ECO:0000256" key="16">
    <source>
        <dbReference type="RuleBase" id="RU003848"/>
    </source>
</evidence>
<comment type="subunit">
    <text evidence="13">F-type ATPases have 2 components, F(1) - the catalytic core - and F(0) - the membrane proton channel. F(1) has five subunits: alpha(3), beta(3), gamma(1), delta(1), epsilon(1). F(0) has four main subunits: a(1), b(2) and c(10-14). The alpha and beta chains form an alternating ring which encloses part of the gamma chain. F(1) is attached to F(0) by a central stalk formed by the gamma and epsilon chains, while a peripheral stalk is formed by the delta and b chains.</text>
</comment>
<comment type="caution">
    <text evidence="17">The sequence shown here is derived from an EMBL/GenBank/DDBJ whole genome shotgun (WGS) entry which is preliminary data.</text>
</comment>
<evidence type="ECO:0000313" key="17">
    <source>
        <dbReference type="EMBL" id="OGI70134.1"/>
    </source>
</evidence>
<dbReference type="Pfam" id="PF00430">
    <property type="entry name" value="ATP-synt_B"/>
    <property type="match status" value="1"/>
</dbReference>
<keyword evidence="6 15" id="KW-0375">Hydrogen ion transport</keyword>
<dbReference type="PANTHER" id="PTHR33445">
    <property type="entry name" value="ATP SYNTHASE SUBUNIT B', CHLOROPLASTIC"/>
    <property type="match status" value="1"/>
</dbReference>
<dbReference type="GO" id="GO:0045259">
    <property type="term" value="C:proton-transporting ATP synthase complex"/>
    <property type="evidence" value="ECO:0007669"/>
    <property type="project" value="UniProtKB-KW"/>
</dbReference>
<dbReference type="CDD" id="cd06503">
    <property type="entry name" value="ATP-synt_Fo_b"/>
    <property type="match status" value="1"/>
</dbReference>
<evidence type="ECO:0000256" key="6">
    <source>
        <dbReference type="ARBA" id="ARBA00022781"/>
    </source>
</evidence>
<reference evidence="17 18" key="1">
    <citation type="journal article" date="2016" name="Nat. Commun.">
        <title>Thousands of microbial genomes shed light on interconnected biogeochemical processes in an aquifer system.</title>
        <authorList>
            <person name="Anantharaman K."/>
            <person name="Brown C.T."/>
            <person name="Hug L.A."/>
            <person name="Sharon I."/>
            <person name="Castelle C.J."/>
            <person name="Probst A.J."/>
            <person name="Thomas B.C."/>
            <person name="Singh A."/>
            <person name="Wilkins M.J."/>
            <person name="Karaoz U."/>
            <person name="Brodie E.L."/>
            <person name="Williams K.H."/>
            <person name="Hubbard S.S."/>
            <person name="Banfield J.F."/>
        </authorList>
    </citation>
    <scope>NUCLEOTIDE SEQUENCE [LARGE SCALE GENOMIC DNA]</scope>
</reference>
<evidence type="ECO:0000256" key="15">
    <source>
        <dbReference type="HAMAP-Rule" id="MF_01398"/>
    </source>
</evidence>
<dbReference type="GO" id="GO:0005886">
    <property type="term" value="C:plasma membrane"/>
    <property type="evidence" value="ECO:0007669"/>
    <property type="project" value="UniProtKB-SubCell"/>
</dbReference>
<comment type="similarity">
    <text evidence="1 15 16">Belongs to the ATPase B chain family.</text>
</comment>
<comment type="subcellular location">
    <subcellularLocation>
        <location evidence="15">Cell membrane</location>
        <topology evidence="15">Single-pass membrane protein</topology>
    </subcellularLocation>
    <subcellularLocation>
        <location evidence="14">Endomembrane system</location>
        <topology evidence="14">Single-pass membrane protein</topology>
    </subcellularLocation>
</comment>
<evidence type="ECO:0000256" key="2">
    <source>
        <dbReference type="ARBA" id="ARBA00022448"/>
    </source>
</evidence>
<evidence type="ECO:0000256" key="13">
    <source>
        <dbReference type="ARBA" id="ARBA00026054"/>
    </source>
</evidence>
<comment type="subunit">
    <text evidence="15">F-type ATPases have 2 components, F(1) - the catalytic core - and F(0) - the membrane proton channel. F(1) has five subunits: alpha(3), beta(3), gamma(1), delta(1), epsilon(1). F(0) has three main subunits: a(1), b(2) and c(10-14). The alpha and beta chains form an alternating ring which encloses part of the gamma chain. F(1) is attached to F(0) by a central stalk formed by the gamma and epsilon chains, while a peripheral stalk is formed by the delta and b chains.</text>
</comment>
<name>A0A1F6VKH6_9PROT</name>
<dbReference type="GO" id="GO:0046933">
    <property type="term" value="F:proton-transporting ATP synthase activity, rotational mechanism"/>
    <property type="evidence" value="ECO:0007669"/>
    <property type="project" value="UniProtKB-UniRule"/>
</dbReference>
<dbReference type="NCBIfam" id="TIGR01144">
    <property type="entry name" value="ATP_synt_b"/>
    <property type="match status" value="1"/>
</dbReference>
<comment type="function">
    <text evidence="12">Component of the F(0) channel, it forms part of the peripheral stalk, linking F(1) to F(0). The b'-subunit is a diverged and duplicated form of b found in plants and photosynthetic bacteria.</text>
</comment>
<keyword evidence="7 15" id="KW-1133">Transmembrane helix</keyword>
<dbReference type="GO" id="GO:0046961">
    <property type="term" value="F:proton-transporting ATPase activity, rotational mechanism"/>
    <property type="evidence" value="ECO:0007669"/>
    <property type="project" value="TreeGrafter"/>
</dbReference>
<dbReference type="Gene3D" id="6.10.250.1580">
    <property type="match status" value="1"/>
</dbReference>
<proteinExistence type="inferred from homology"/>
<gene>
    <name evidence="15" type="primary">atpF</name>
    <name evidence="17" type="ORF">A2W18_15555</name>
</gene>
<dbReference type="NCBIfam" id="NF004411">
    <property type="entry name" value="PRK05759.1-2"/>
    <property type="match status" value="1"/>
</dbReference>
<keyword evidence="10 15" id="KW-0066">ATP synthesis</keyword>
<evidence type="ECO:0000256" key="11">
    <source>
        <dbReference type="ARBA" id="ARBA00025198"/>
    </source>
</evidence>
<feature type="transmembrane region" description="Helical" evidence="15">
    <location>
        <begin position="6"/>
        <end position="26"/>
    </location>
</feature>
<dbReference type="InterPro" id="IPR005864">
    <property type="entry name" value="ATP_synth_F0_bsu_bac"/>
</dbReference>
<keyword evidence="3 15" id="KW-1003">Cell membrane</keyword>
<dbReference type="Proteomes" id="UP000179076">
    <property type="component" value="Unassembled WGS sequence"/>
</dbReference>
<organism evidence="17 18">
    <name type="scientific">Candidatus Muproteobacteria bacterium RBG_16_60_9</name>
    <dbReference type="NCBI Taxonomy" id="1817755"/>
    <lineage>
        <taxon>Bacteria</taxon>
        <taxon>Pseudomonadati</taxon>
        <taxon>Pseudomonadota</taxon>
        <taxon>Candidatus Muproteobacteria</taxon>
    </lineage>
</organism>
<dbReference type="AlphaFoldDB" id="A0A1F6VKH6"/>
<evidence type="ECO:0000256" key="9">
    <source>
        <dbReference type="ARBA" id="ARBA00023136"/>
    </source>
</evidence>